<dbReference type="Proteomes" id="UP000012429">
    <property type="component" value="Unassembled WGS sequence"/>
</dbReference>
<comment type="caution">
    <text evidence="1">The sequence shown here is derived from an EMBL/GenBank/DDBJ whole genome shotgun (WGS) entry which is preliminary data.</text>
</comment>
<sequence length="71" mass="7836">MGQSHLGIDDEQRQIGFVDRRFRLGAHAALKGFILGLFKAGRIDDAEAKIDQLGVAGSAVTRDTRRIVDER</sequence>
<reference evidence="1 2" key="1">
    <citation type="journal article" date="2012" name="BMC Genomics">
        <title>Genomic basis of broad host range and environmental adaptability of Rhizobium tropici CIAT 899 and Rhizobium sp. PRF 81 which are used in inoculants for common bean (Phaseolus vulgaris L.).</title>
        <authorList>
            <person name="Ormeno-Orrillo E."/>
            <person name="Menna P."/>
            <person name="Almeida L.G."/>
            <person name="Ollero F.J."/>
            <person name="Nicolas M.F."/>
            <person name="Pains Rodrigues E."/>
            <person name="Shigueyoshi Nakatani A."/>
            <person name="Silva Batista J.S."/>
            <person name="Oliveira Chueire L.M."/>
            <person name="Souza R.C."/>
            <person name="Ribeiro Vasconcelos A.T."/>
            <person name="Megias M."/>
            <person name="Hungria M."/>
            <person name="Martinez-Romero E."/>
        </authorList>
    </citation>
    <scope>NUCLEOTIDE SEQUENCE [LARGE SCALE GENOMIC DNA]</scope>
    <source>
        <strain evidence="1 2">PRF 81</strain>
    </source>
</reference>
<proteinExistence type="predicted"/>
<dbReference type="AlphaFoldDB" id="N6V4E2"/>
<dbReference type="EMBL" id="AQHN01000055">
    <property type="protein sequence ID" value="ENN87996.1"/>
    <property type="molecule type" value="Genomic_DNA"/>
</dbReference>
<protein>
    <submittedName>
        <fullName evidence="1">Uncharacterized protein</fullName>
    </submittedName>
</protein>
<organism evidence="1 2">
    <name type="scientific">Rhizobium freirei PRF 81</name>
    <dbReference type="NCBI Taxonomy" id="363754"/>
    <lineage>
        <taxon>Bacteria</taxon>
        <taxon>Pseudomonadati</taxon>
        <taxon>Pseudomonadota</taxon>
        <taxon>Alphaproteobacteria</taxon>
        <taxon>Hyphomicrobiales</taxon>
        <taxon>Rhizobiaceae</taxon>
        <taxon>Rhizobium/Agrobacterium group</taxon>
        <taxon>Rhizobium</taxon>
    </lineage>
</organism>
<evidence type="ECO:0000313" key="2">
    <source>
        <dbReference type="Proteomes" id="UP000012429"/>
    </source>
</evidence>
<gene>
    <name evidence="1" type="ORF">RHSP_50509</name>
</gene>
<evidence type="ECO:0000313" key="1">
    <source>
        <dbReference type="EMBL" id="ENN87996.1"/>
    </source>
</evidence>
<name>N6V4E2_9HYPH</name>
<accession>N6V4E2</accession>
<keyword evidence="2" id="KW-1185">Reference proteome</keyword>